<evidence type="ECO:0000313" key="6">
    <source>
        <dbReference type="Proteomes" id="UP000434957"/>
    </source>
</evidence>
<sequence length="74" mass="8443">MCACISYYLIRLSLVIVLNSCYTMHTKCFEVHISRYLPLQVSTCNDNIRVSLMLSNNANSNYSVVCLACKRTRS</sequence>
<evidence type="ECO:0000313" key="5">
    <source>
        <dbReference type="Proteomes" id="UP000429607"/>
    </source>
</evidence>
<evidence type="ECO:0008006" key="8">
    <source>
        <dbReference type="Google" id="ProtNLM"/>
    </source>
</evidence>
<dbReference type="Proteomes" id="UP000435112">
    <property type="component" value="Unassembled WGS sequence"/>
</dbReference>
<dbReference type="OrthoDB" id="10274765at2759"/>
<evidence type="ECO:0000313" key="2">
    <source>
        <dbReference type="EMBL" id="KAE9030762.1"/>
    </source>
</evidence>
<proteinExistence type="predicted"/>
<protein>
    <recommendedName>
        <fullName evidence="8">Secreted protein</fullName>
    </recommendedName>
</protein>
<feature type="chain" id="PRO_5036165184" description="Secreted protein" evidence="1">
    <location>
        <begin position="29"/>
        <end position="74"/>
    </location>
</feature>
<evidence type="ECO:0000313" key="4">
    <source>
        <dbReference type="EMBL" id="KAE9337498.1"/>
    </source>
</evidence>
<dbReference type="Proteomes" id="UP000429607">
    <property type="component" value="Unassembled WGS sequence"/>
</dbReference>
<evidence type="ECO:0000313" key="7">
    <source>
        <dbReference type="Proteomes" id="UP000435112"/>
    </source>
</evidence>
<reference evidence="5 7" key="1">
    <citation type="submission" date="2018-09" db="EMBL/GenBank/DDBJ databases">
        <title>Genomic investigation of the strawberry pathogen Phytophthora fragariae indicates pathogenicity is determined by transcriptional variation in three key races.</title>
        <authorList>
            <person name="Adams T.M."/>
            <person name="Armitage A.D."/>
            <person name="Sobczyk M.K."/>
            <person name="Bates H.J."/>
            <person name="Dunwell J.M."/>
            <person name="Nellist C.F."/>
            <person name="Harrison R.J."/>
        </authorList>
    </citation>
    <scope>NUCLEOTIDE SEQUENCE [LARGE SCALE GENOMIC DNA]</scope>
    <source>
        <strain evidence="3 5">SCRP249</strain>
        <strain evidence="2 7">SCRP324</strain>
        <strain evidence="4 6">SCRP333</strain>
    </source>
</reference>
<dbReference type="AlphaFoldDB" id="A0A6A3MU59"/>
<evidence type="ECO:0000256" key="1">
    <source>
        <dbReference type="SAM" id="SignalP"/>
    </source>
</evidence>
<keyword evidence="1" id="KW-0732">Signal</keyword>
<comment type="caution">
    <text evidence="3">The sequence shown here is derived from an EMBL/GenBank/DDBJ whole genome shotgun (WGS) entry which is preliminary data.</text>
</comment>
<dbReference type="EMBL" id="QXFU01000534">
    <property type="protein sequence ID" value="KAE9030762.1"/>
    <property type="molecule type" value="Genomic_DNA"/>
</dbReference>
<evidence type="ECO:0000313" key="3">
    <source>
        <dbReference type="EMBL" id="KAE9034902.1"/>
    </source>
</evidence>
<feature type="signal peptide" evidence="1">
    <location>
        <begin position="1"/>
        <end position="28"/>
    </location>
</feature>
<organism evidence="3 5">
    <name type="scientific">Phytophthora rubi</name>
    <dbReference type="NCBI Taxonomy" id="129364"/>
    <lineage>
        <taxon>Eukaryota</taxon>
        <taxon>Sar</taxon>
        <taxon>Stramenopiles</taxon>
        <taxon>Oomycota</taxon>
        <taxon>Peronosporomycetes</taxon>
        <taxon>Peronosporales</taxon>
        <taxon>Peronosporaceae</taxon>
        <taxon>Phytophthora</taxon>
    </lineage>
</organism>
<gene>
    <name evidence="3" type="ORF">PR001_g9539</name>
    <name evidence="2" type="ORF">PR002_g9807</name>
    <name evidence="4" type="ORF">PR003_g11975</name>
</gene>
<accession>A0A6A3MU59</accession>
<dbReference type="Proteomes" id="UP000434957">
    <property type="component" value="Unassembled WGS sequence"/>
</dbReference>
<name>A0A6A3MU59_9STRA</name>
<keyword evidence="6" id="KW-1185">Reference proteome</keyword>
<dbReference type="EMBL" id="QXFV01000532">
    <property type="protein sequence ID" value="KAE9034902.1"/>
    <property type="molecule type" value="Genomic_DNA"/>
</dbReference>
<dbReference type="EMBL" id="QXFT01000704">
    <property type="protein sequence ID" value="KAE9337498.1"/>
    <property type="molecule type" value="Genomic_DNA"/>
</dbReference>